<evidence type="ECO:0000256" key="2">
    <source>
        <dbReference type="ARBA" id="ARBA00022475"/>
    </source>
</evidence>
<keyword evidence="2" id="KW-0472">Membrane</keyword>
<dbReference type="Gene3D" id="3.40.50.300">
    <property type="entry name" value="P-loop containing nucleotide triphosphate hydrolases"/>
    <property type="match status" value="1"/>
</dbReference>
<keyword evidence="7" id="KW-1185">Reference proteome</keyword>
<dbReference type="GO" id="GO:0005886">
    <property type="term" value="C:plasma membrane"/>
    <property type="evidence" value="ECO:0007669"/>
    <property type="project" value="TreeGrafter"/>
</dbReference>
<evidence type="ECO:0000313" key="7">
    <source>
        <dbReference type="Proteomes" id="UP000318405"/>
    </source>
</evidence>
<proteinExistence type="predicted"/>
<sequence length="256" mass="27271">MNYLLDIQDVSLYFGGVRALGDVTLGVEQGEVLGLIGPNGAGKTTLMNAISGIYRPTAGRIAFGRRVISDQPPHRIAKLGIGRTFQVVQPFANLSVLENVAVGAMFAGTRGVLGSRAQAMRMAGIALERVGLSGRADMLPGQLTLSNRKRLELARALSTNPSLLLLDEVMAGLNHSEIGGLVNLIQKIRRDGTTVIVIEHVMRAILAVCDRIAVLQSGSIITVGDPAAVISDPRVIGAYLGNRFVERQKRKALEVA</sequence>
<keyword evidence="1" id="KW-0813">Transport</keyword>
<keyword evidence="3" id="KW-0547">Nucleotide-binding</keyword>
<dbReference type="AlphaFoldDB" id="A0A556ACH1"/>
<evidence type="ECO:0000256" key="4">
    <source>
        <dbReference type="ARBA" id="ARBA00022840"/>
    </source>
</evidence>
<dbReference type="PROSITE" id="PS50893">
    <property type="entry name" value="ABC_TRANSPORTER_2"/>
    <property type="match status" value="1"/>
</dbReference>
<gene>
    <name evidence="6" type="ORF">FOZ76_22490</name>
</gene>
<dbReference type="Pfam" id="PF00005">
    <property type="entry name" value="ABC_tran"/>
    <property type="match status" value="1"/>
</dbReference>
<dbReference type="PANTHER" id="PTHR45772">
    <property type="entry name" value="CONSERVED COMPONENT OF ABC TRANSPORTER FOR NATURAL AMINO ACIDS-RELATED"/>
    <property type="match status" value="1"/>
</dbReference>
<dbReference type="Pfam" id="PF12399">
    <property type="entry name" value="BCA_ABC_TP_C"/>
    <property type="match status" value="1"/>
</dbReference>
<dbReference type="InterPro" id="IPR051120">
    <property type="entry name" value="ABC_AA/LPS_Transport"/>
</dbReference>
<reference evidence="6 7" key="1">
    <citation type="submission" date="2019-07" db="EMBL/GenBank/DDBJ databases">
        <title>Qingshengfaniella alkalisoli gen. nov., sp. nov., isolated from saline soil.</title>
        <authorList>
            <person name="Xu L."/>
            <person name="Huang X.-X."/>
            <person name="Sun J.-Q."/>
        </authorList>
    </citation>
    <scope>NUCLEOTIDE SEQUENCE [LARGE SCALE GENOMIC DNA]</scope>
    <source>
        <strain evidence="6 7">DSM 27279</strain>
    </source>
</reference>
<accession>A0A556ACH1</accession>
<evidence type="ECO:0000256" key="1">
    <source>
        <dbReference type="ARBA" id="ARBA00022448"/>
    </source>
</evidence>
<dbReference type="Proteomes" id="UP000318405">
    <property type="component" value="Unassembled WGS sequence"/>
</dbReference>
<protein>
    <submittedName>
        <fullName evidence="6">ABC transporter ATP-binding protein</fullName>
    </submittedName>
</protein>
<dbReference type="PANTHER" id="PTHR45772:SF8">
    <property type="entry name" value="HIGH-AFFINITY BRANCHED-CHAIN AMINO ACID TRANSPORT ATP-BINDING PROTEIN"/>
    <property type="match status" value="1"/>
</dbReference>
<dbReference type="InterPro" id="IPR003593">
    <property type="entry name" value="AAA+_ATPase"/>
</dbReference>
<dbReference type="RefSeq" id="WP_143950495.1">
    <property type="nucleotide sequence ID" value="NZ_BAABMB010000003.1"/>
</dbReference>
<comment type="caution">
    <text evidence="6">The sequence shown here is derived from an EMBL/GenBank/DDBJ whole genome shotgun (WGS) entry which is preliminary data.</text>
</comment>
<dbReference type="EMBL" id="VLTJ01000039">
    <property type="protein sequence ID" value="TSH90578.1"/>
    <property type="molecule type" value="Genomic_DNA"/>
</dbReference>
<dbReference type="OrthoDB" id="9805514at2"/>
<dbReference type="GO" id="GO:0016887">
    <property type="term" value="F:ATP hydrolysis activity"/>
    <property type="evidence" value="ECO:0007669"/>
    <property type="project" value="InterPro"/>
</dbReference>
<feature type="domain" description="ABC transporter" evidence="5">
    <location>
        <begin position="5"/>
        <end position="242"/>
    </location>
</feature>
<evidence type="ECO:0000313" key="6">
    <source>
        <dbReference type="EMBL" id="TSH90578.1"/>
    </source>
</evidence>
<organism evidence="6 7">
    <name type="scientific">Verticiella sediminum</name>
    <dbReference type="NCBI Taxonomy" id="1247510"/>
    <lineage>
        <taxon>Bacteria</taxon>
        <taxon>Pseudomonadati</taxon>
        <taxon>Pseudomonadota</taxon>
        <taxon>Betaproteobacteria</taxon>
        <taxon>Burkholderiales</taxon>
        <taxon>Alcaligenaceae</taxon>
        <taxon>Verticiella</taxon>
    </lineage>
</organism>
<name>A0A556ACH1_9BURK</name>
<keyword evidence="4 6" id="KW-0067">ATP-binding</keyword>
<dbReference type="SUPFAM" id="SSF52540">
    <property type="entry name" value="P-loop containing nucleoside triphosphate hydrolases"/>
    <property type="match status" value="1"/>
</dbReference>
<dbReference type="CDD" id="cd03219">
    <property type="entry name" value="ABC_Mj1267_LivG_branched"/>
    <property type="match status" value="1"/>
</dbReference>
<dbReference type="InterPro" id="IPR032823">
    <property type="entry name" value="BCA_ABC_TP_C"/>
</dbReference>
<dbReference type="GO" id="GO:0005524">
    <property type="term" value="F:ATP binding"/>
    <property type="evidence" value="ECO:0007669"/>
    <property type="project" value="UniProtKB-KW"/>
</dbReference>
<evidence type="ECO:0000259" key="5">
    <source>
        <dbReference type="PROSITE" id="PS50893"/>
    </source>
</evidence>
<keyword evidence="2" id="KW-1003">Cell membrane</keyword>
<dbReference type="SMART" id="SM00382">
    <property type="entry name" value="AAA"/>
    <property type="match status" value="1"/>
</dbReference>
<dbReference type="InterPro" id="IPR027417">
    <property type="entry name" value="P-loop_NTPase"/>
</dbReference>
<dbReference type="InterPro" id="IPR003439">
    <property type="entry name" value="ABC_transporter-like_ATP-bd"/>
</dbReference>
<evidence type="ECO:0000256" key="3">
    <source>
        <dbReference type="ARBA" id="ARBA00022741"/>
    </source>
</evidence>